<sequence length="222" mass="26209">MGDENPIRTLGDYSRPSHEGYSNTIELPKGNNVTKDQSKEEDGMEINMDVEEVIEEKESEFKTDKIVKEIFNKEEEDEYDEIFNSFPTMKELSHHEWLWKHPRPPSIIDRHLGEMVFGKPFIDKTGLVYSEENRTVVFKQGDEIITFKIRYTMEIFKQTWLMGFSVNYVPPSIYEENFGLKKMHYHQSLLIGEEYKEEGGTRGIRHLIRLEKEMMDDKGEVT</sequence>
<protein>
    <recommendedName>
        <fullName evidence="3">Protein kinase-like domain, concanavalin A-like lectin/glucanase domain protein</fullName>
    </recommendedName>
</protein>
<accession>A0A699IHE2</accession>
<feature type="region of interest" description="Disordered" evidence="1">
    <location>
        <begin position="1"/>
        <end position="43"/>
    </location>
</feature>
<proteinExistence type="predicted"/>
<gene>
    <name evidence="2" type="ORF">Tci_533033</name>
</gene>
<comment type="caution">
    <text evidence="2">The sequence shown here is derived from an EMBL/GenBank/DDBJ whole genome shotgun (WGS) entry which is preliminary data.</text>
</comment>
<dbReference type="EMBL" id="BKCJ010300257">
    <property type="protein sequence ID" value="GEZ61060.1"/>
    <property type="molecule type" value="Genomic_DNA"/>
</dbReference>
<organism evidence="2">
    <name type="scientific">Tanacetum cinerariifolium</name>
    <name type="common">Dalmatian daisy</name>
    <name type="synonym">Chrysanthemum cinerariifolium</name>
    <dbReference type="NCBI Taxonomy" id="118510"/>
    <lineage>
        <taxon>Eukaryota</taxon>
        <taxon>Viridiplantae</taxon>
        <taxon>Streptophyta</taxon>
        <taxon>Embryophyta</taxon>
        <taxon>Tracheophyta</taxon>
        <taxon>Spermatophyta</taxon>
        <taxon>Magnoliopsida</taxon>
        <taxon>eudicotyledons</taxon>
        <taxon>Gunneridae</taxon>
        <taxon>Pentapetalae</taxon>
        <taxon>asterids</taxon>
        <taxon>campanulids</taxon>
        <taxon>Asterales</taxon>
        <taxon>Asteraceae</taxon>
        <taxon>Asteroideae</taxon>
        <taxon>Anthemideae</taxon>
        <taxon>Anthemidinae</taxon>
        <taxon>Tanacetum</taxon>
    </lineage>
</organism>
<feature type="compositionally biased region" description="Polar residues" evidence="1">
    <location>
        <begin position="20"/>
        <end position="35"/>
    </location>
</feature>
<reference evidence="2" key="1">
    <citation type="journal article" date="2019" name="Sci. Rep.">
        <title>Draft genome of Tanacetum cinerariifolium, the natural source of mosquito coil.</title>
        <authorList>
            <person name="Yamashiro T."/>
            <person name="Shiraishi A."/>
            <person name="Satake H."/>
            <person name="Nakayama K."/>
        </authorList>
    </citation>
    <scope>NUCLEOTIDE SEQUENCE</scope>
</reference>
<evidence type="ECO:0000313" key="2">
    <source>
        <dbReference type="EMBL" id="GEZ61060.1"/>
    </source>
</evidence>
<evidence type="ECO:0000256" key="1">
    <source>
        <dbReference type="SAM" id="MobiDB-lite"/>
    </source>
</evidence>
<name>A0A699IHE2_TANCI</name>
<evidence type="ECO:0008006" key="3">
    <source>
        <dbReference type="Google" id="ProtNLM"/>
    </source>
</evidence>
<dbReference type="AlphaFoldDB" id="A0A699IHE2"/>